<sequence length="177" mass="19821">MVKSLLQKPNRRIFVLTIRKDIRLNHKADNHILHEFWRYSYGCAVPSTCKDYREENHGWSYLCKPYGCNTPAAAFIPTLALELGVHCLNVISIVLRVAIRKRGVAAEEVDAAKSCLEVVQSGSPAEIERGGNIVTDLLRELAALPTGSHAQGGEQVLQLKSVRMEDNREISPRLQIF</sequence>
<dbReference type="EMBL" id="QGKW02001660">
    <property type="protein sequence ID" value="KAF2577831.1"/>
    <property type="molecule type" value="Genomic_DNA"/>
</dbReference>
<proteinExistence type="predicted"/>
<gene>
    <name evidence="1" type="ORF">F2Q68_00002493</name>
</gene>
<evidence type="ECO:0000313" key="2">
    <source>
        <dbReference type="Proteomes" id="UP000712281"/>
    </source>
</evidence>
<organism evidence="1 2">
    <name type="scientific">Brassica cretica</name>
    <name type="common">Mustard</name>
    <dbReference type="NCBI Taxonomy" id="69181"/>
    <lineage>
        <taxon>Eukaryota</taxon>
        <taxon>Viridiplantae</taxon>
        <taxon>Streptophyta</taxon>
        <taxon>Embryophyta</taxon>
        <taxon>Tracheophyta</taxon>
        <taxon>Spermatophyta</taxon>
        <taxon>Magnoliopsida</taxon>
        <taxon>eudicotyledons</taxon>
        <taxon>Gunneridae</taxon>
        <taxon>Pentapetalae</taxon>
        <taxon>rosids</taxon>
        <taxon>malvids</taxon>
        <taxon>Brassicales</taxon>
        <taxon>Brassicaceae</taxon>
        <taxon>Brassiceae</taxon>
        <taxon>Brassica</taxon>
    </lineage>
</organism>
<dbReference type="AlphaFoldDB" id="A0A8S9J666"/>
<name>A0A8S9J666_BRACR</name>
<protein>
    <submittedName>
        <fullName evidence="1">Uncharacterized protein</fullName>
    </submittedName>
</protein>
<comment type="caution">
    <text evidence="1">The sequence shown here is derived from an EMBL/GenBank/DDBJ whole genome shotgun (WGS) entry which is preliminary data.</text>
</comment>
<reference evidence="1" key="1">
    <citation type="submission" date="2019-12" db="EMBL/GenBank/DDBJ databases">
        <title>Genome sequencing and annotation of Brassica cretica.</title>
        <authorList>
            <person name="Studholme D.J."/>
            <person name="Sarris P.F."/>
        </authorList>
    </citation>
    <scope>NUCLEOTIDE SEQUENCE</scope>
    <source>
        <strain evidence="1">PFS-001/15</strain>
        <tissue evidence="1">Leaf</tissue>
    </source>
</reference>
<dbReference type="Proteomes" id="UP000712281">
    <property type="component" value="Unassembled WGS sequence"/>
</dbReference>
<accession>A0A8S9J666</accession>
<evidence type="ECO:0000313" key="1">
    <source>
        <dbReference type="EMBL" id="KAF2577831.1"/>
    </source>
</evidence>